<accession>A0ABQ5ZG99</accession>
<name>A0ABQ5ZG99_9HYPH</name>
<dbReference type="Pfam" id="PF14588">
    <property type="entry name" value="YjgF_endoribonc"/>
    <property type="match status" value="1"/>
</dbReference>
<feature type="domain" description="Endoribonuclease L-PSP/chorismate mutase-like" evidence="1">
    <location>
        <begin position="15"/>
        <end position="148"/>
    </location>
</feature>
<dbReference type="CDD" id="cd02199">
    <property type="entry name" value="YjgF_YER057c_UK114_like_1"/>
    <property type="match status" value="1"/>
</dbReference>
<evidence type="ECO:0000313" key="3">
    <source>
        <dbReference type="Proteomes" id="UP001156702"/>
    </source>
</evidence>
<dbReference type="PANTHER" id="PTHR43760:SF1">
    <property type="entry name" value="ENDORIBONUCLEASE L-PSP_CHORISMATE MUTASE-LIKE DOMAIN-CONTAINING PROTEIN"/>
    <property type="match status" value="1"/>
</dbReference>
<sequence>MIGEERIVVGKIDDKLASLGIVLPTTTAPLANYVPARRHGSQVYISGQVPAEGGRDKFTGKLGSDFSVEDGQAAARLCAVNILAQLKEALGGDLDRVVGVIRLGGFVNAEPDFKDHPKVINGASDLMVEVFGEAGRHARAAVGCYSLPRNVPVEIDAIFEVA</sequence>
<dbReference type="EMBL" id="BSOP01000015">
    <property type="protein sequence ID" value="GLR50645.1"/>
    <property type="molecule type" value="Genomic_DNA"/>
</dbReference>
<proteinExistence type="predicted"/>
<dbReference type="SUPFAM" id="SSF55298">
    <property type="entry name" value="YjgF-like"/>
    <property type="match status" value="1"/>
</dbReference>
<organism evidence="2 3">
    <name type="scientific">Shinella yambaruensis</name>
    <dbReference type="NCBI Taxonomy" id="415996"/>
    <lineage>
        <taxon>Bacteria</taxon>
        <taxon>Pseudomonadati</taxon>
        <taxon>Pseudomonadota</taxon>
        <taxon>Alphaproteobacteria</taxon>
        <taxon>Hyphomicrobiales</taxon>
        <taxon>Rhizobiaceae</taxon>
        <taxon>Shinella</taxon>
    </lineage>
</organism>
<dbReference type="InterPro" id="IPR035959">
    <property type="entry name" value="RutC-like_sf"/>
</dbReference>
<dbReference type="InterPro" id="IPR013813">
    <property type="entry name" value="Endoribo_LPSP/chorism_mut-like"/>
</dbReference>
<dbReference type="PANTHER" id="PTHR43760">
    <property type="entry name" value="ENDORIBONUCLEASE-RELATED"/>
    <property type="match status" value="1"/>
</dbReference>
<protein>
    <recommendedName>
        <fullName evidence="1">Endoribonuclease L-PSP/chorismate mutase-like domain-containing protein</fullName>
    </recommendedName>
</protein>
<reference evidence="3" key="1">
    <citation type="journal article" date="2019" name="Int. J. Syst. Evol. Microbiol.">
        <title>The Global Catalogue of Microorganisms (GCM) 10K type strain sequencing project: providing services to taxonomists for standard genome sequencing and annotation.</title>
        <authorList>
            <consortium name="The Broad Institute Genomics Platform"/>
            <consortium name="The Broad Institute Genome Sequencing Center for Infectious Disease"/>
            <person name="Wu L."/>
            <person name="Ma J."/>
        </authorList>
    </citation>
    <scope>NUCLEOTIDE SEQUENCE [LARGE SCALE GENOMIC DNA]</scope>
    <source>
        <strain evidence="3">NBRC 102122</strain>
    </source>
</reference>
<comment type="caution">
    <text evidence="2">The sequence shown here is derived from an EMBL/GenBank/DDBJ whole genome shotgun (WGS) entry which is preliminary data.</text>
</comment>
<gene>
    <name evidence="2" type="ORF">GCM10007923_18520</name>
</gene>
<dbReference type="Proteomes" id="UP001156702">
    <property type="component" value="Unassembled WGS sequence"/>
</dbReference>
<keyword evidence="3" id="KW-1185">Reference proteome</keyword>
<evidence type="ECO:0000313" key="2">
    <source>
        <dbReference type="EMBL" id="GLR50645.1"/>
    </source>
</evidence>
<evidence type="ECO:0000259" key="1">
    <source>
        <dbReference type="Pfam" id="PF14588"/>
    </source>
</evidence>
<dbReference type="Gene3D" id="3.30.1330.40">
    <property type="entry name" value="RutC-like"/>
    <property type="match status" value="1"/>
</dbReference>